<dbReference type="OrthoDB" id="4220920at2759"/>
<dbReference type="AlphaFoldDB" id="A0A0U1M0E6"/>
<evidence type="ECO:0000256" key="1">
    <source>
        <dbReference type="SAM" id="MobiDB-lite"/>
    </source>
</evidence>
<name>A0A0U1M0E6_TALIS</name>
<accession>A0A0U1M0E6</accession>
<reference evidence="2 3" key="1">
    <citation type="submission" date="2015-04" db="EMBL/GenBank/DDBJ databases">
        <authorList>
            <person name="Syromyatnikov M.Y."/>
            <person name="Popov V.N."/>
        </authorList>
    </citation>
    <scope>NUCLEOTIDE SEQUENCE [LARGE SCALE GENOMIC DNA]</scope>
    <source>
        <strain evidence="2">WF-38-12</strain>
    </source>
</reference>
<feature type="compositionally biased region" description="Basic and acidic residues" evidence="1">
    <location>
        <begin position="11"/>
        <end position="21"/>
    </location>
</feature>
<dbReference type="OMA" id="FAWNINI"/>
<evidence type="ECO:0000313" key="3">
    <source>
        <dbReference type="Proteomes" id="UP000054383"/>
    </source>
</evidence>
<protein>
    <submittedName>
        <fullName evidence="2">Uncharacterized protein</fullName>
    </submittedName>
</protein>
<evidence type="ECO:0000313" key="2">
    <source>
        <dbReference type="EMBL" id="CRG89023.1"/>
    </source>
</evidence>
<sequence length="256" mass="30316">MFTALQDPLSPDERISHKSSEESPQNQMEYDDGVPYHGNLAPDAQKVVEDEWKSSSRLLQELYRLILNEERGVQTFHVWLQMLDYNLTPNMRDLSIEYQSADCTHDDYSLTRISFRANADSMNRKIQIQILAFDDALNHDLDHHNKVPWDIFLKELETQHETMYKRGEIEGDYDCFVAYRQYARLYTLHGAETPNLRQVWVRFTEEKMRLNHIQPLATDPHDSGPLFEFKVHYTLIKHLLRAFAWNINIPYMRTPV</sequence>
<dbReference type="Proteomes" id="UP000054383">
    <property type="component" value="Unassembled WGS sequence"/>
</dbReference>
<organism evidence="2 3">
    <name type="scientific">Talaromyces islandicus</name>
    <name type="common">Penicillium islandicum</name>
    <dbReference type="NCBI Taxonomy" id="28573"/>
    <lineage>
        <taxon>Eukaryota</taxon>
        <taxon>Fungi</taxon>
        <taxon>Dikarya</taxon>
        <taxon>Ascomycota</taxon>
        <taxon>Pezizomycotina</taxon>
        <taxon>Eurotiomycetes</taxon>
        <taxon>Eurotiomycetidae</taxon>
        <taxon>Eurotiales</taxon>
        <taxon>Trichocomaceae</taxon>
        <taxon>Talaromyces</taxon>
        <taxon>Talaromyces sect. Islandici</taxon>
    </lineage>
</organism>
<dbReference type="EMBL" id="CVMT01000005">
    <property type="protein sequence ID" value="CRG89023.1"/>
    <property type="molecule type" value="Genomic_DNA"/>
</dbReference>
<keyword evidence="3" id="KW-1185">Reference proteome</keyword>
<gene>
    <name evidence="2" type="ORF">PISL3812_06058</name>
</gene>
<feature type="region of interest" description="Disordered" evidence="1">
    <location>
        <begin position="1"/>
        <end position="40"/>
    </location>
</feature>
<proteinExistence type="predicted"/>